<evidence type="ECO:0000313" key="7">
    <source>
        <dbReference type="EMBL" id="QOJ78744.1"/>
    </source>
</evidence>
<dbReference type="InterPro" id="IPR000412">
    <property type="entry name" value="ABC_2_transport"/>
</dbReference>
<evidence type="ECO:0000256" key="5">
    <source>
        <dbReference type="SAM" id="Phobius"/>
    </source>
</evidence>
<feature type="transmembrane region" description="Helical" evidence="5">
    <location>
        <begin position="195"/>
        <end position="213"/>
    </location>
</feature>
<evidence type="ECO:0000256" key="1">
    <source>
        <dbReference type="ARBA" id="ARBA00004141"/>
    </source>
</evidence>
<keyword evidence="8" id="KW-1185">Reference proteome</keyword>
<dbReference type="EMBL" id="CP062310">
    <property type="protein sequence ID" value="QOJ78744.1"/>
    <property type="molecule type" value="Genomic_DNA"/>
</dbReference>
<gene>
    <name evidence="7" type="ORF">IG193_08340</name>
</gene>
<organism evidence="7 8">
    <name type="scientific">Infirmifilum lucidum</name>
    <dbReference type="NCBI Taxonomy" id="2776706"/>
    <lineage>
        <taxon>Archaea</taxon>
        <taxon>Thermoproteota</taxon>
        <taxon>Thermoprotei</taxon>
        <taxon>Thermofilales</taxon>
        <taxon>Thermofilaceae</taxon>
        <taxon>Infirmifilum</taxon>
    </lineage>
</organism>
<feature type="transmembrane region" description="Helical" evidence="5">
    <location>
        <begin position="160"/>
        <end position="183"/>
    </location>
</feature>
<feature type="transmembrane region" description="Helical" evidence="5">
    <location>
        <begin position="79"/>
        <end position="100"/>
    </location>
</feature>
<keyword evidence="3 5" id="KW-1133">Transmembrane helix</keyword>
<dbReference type="PANTHER" id="PTHR43229:SF2">
    <property type="entry name" value="NODULATION PROTEIN J"/>
    <property type="match status" value="1"/>
</dbReference>
<evidence type="ECO:0000313" key="8">
    <source>
        <dbReference type="Proteomes" id="UP000594121"/>
    </source>
</evidence>
<dbReference type="Proteomes" id="UP000594121">
    <property type="component" value="Chromosome"/>
</dbReference>
<dbReference type="AlphaFoldDB" id="A0A7L9FIJ1"/>
<dbReference type="PANTHER" id="PTHR43229">
    <property type="entry name" value="NODULATION PROTEIN J"/>
    <property type="match status" value="1"/>
</dbReference>
<protein>
    <submittedName>
        <fullName evidence="7">ABC transporter permease</fullName>
    </submittedName>
</protein>
<evidence type="ECO:0000256" key="4">
    <source>
        <dbReference type="ARBA" id="ARBA00023136"/>
    </source>
</evidence>
<dbReference type="GO" id="GO:0043190">
    <property type="term" value="C:ATP-binding cassette (ABC) transporter complex"/>
    <property type="evidence" value="ECO:0007669"/>
    <property type="project" value="InterPro"/>
</dbReference>
<feature type="transmembrane region" description="Helical" evidence="5">
    <location>
        <begin position="131"/>
        <end position="154"/>
    </location>
</feature>
<dbReference type="PRINTS" id="PR00164">
    <property type="entry name" value="ABC2TRNSPORT"/>
</dbReference>
<keyword evidence="4 5" id="KW-0472">Membrane</keyword>
<dbReference type="InterPro" id="IPR013525">
    <property type="entry name" value="ABC2_TM"/>
</dbReference>
<feature type="transmembrane region" description="Helical" evidence="5">
    <location>
        <begin position="39"/>
        <end position="59"/>
    </location>
</feature>
<dbReference type="InParanoid" id="A0A7L9FIJ1"/>
<dbReference type="RefSeq" id="WP_192818716.1">
    <property type="nucleotide sequence ID" value="NZ_CP062310.1"/>
</dbReference>
<dbReference type="GO" id="GO:0140359">
    <property type="term" value="F:ABC-type transporter activity"/>
    <property type="evidence" value="ECO:0007669"/>
    <property type="project" value="InterPro"/>
</dbReference>
<evidence type="ECO:0000256" key="2">
    <source>
        <dbReference type="ARBA" id="ARBA00022692"/>
    </source>
</evidence>
<comment type="subcellular location">
    <subcellularLocation>
        <location evidence="1">Membrane</location>
        <topology evidence="1">Multi-pass membrane protein</topology>
    </subcellularLocation>
</comment>
<accession>A0A7L9FIJ1</accession>
<dbReference type="Pfam" id="PF12698">
    <property type="entry name" value="ABC2_membrane_3"/>
    <property type="match status" value="1"/>
</dbReference>
<feature type="domain" description="ABC transmembrane type-2" evidence="6">
    <location>
        <begin position="42"/>
        <end position="271"/>
    </location>
</feature>
<sequence>MRRKGGGSSQSTRFVKGFRALIVEATWTAKAALKIYFRYSAWLVSDVIATPAWLVLLLFPALMFLPRDQWSNPTVLNMFFWAMILWDIVSAGLWGFGMAIRREQQTGTLEYILLTNANRAVLFSRFLASRIVSLGLTLAYTYVFFVLLFNTSVIAHDVALVAAVLLVGLFTSMGFGLVYGSLVLKFKNVGPLNNILQFVLLGLSGIFFPVSSLPSPVQLVSLLIPFTYVSELLRYHAMRYPTLLPVSLEWCILLVMTVLLDLAGVTLIRVVEHRLKRTGELAHY</sequence>
<dbReference type="PROSITE" id="PS51012">
    <property type="entry name" value="ABC_TM2"/>
    <property type="match status" value="1"/>
</dbReference>
<proteinExistence type="predicted"/>
<dbReference type="InterPro" id="IPR047817">
    <property type="entry name" value="ABC2_TM_bact-type"/>
</dbReference>
<dbReference type="GeneID" id="59149898"/>
<keyword evidence="2 5" id="KW-0812">Transmembrane</keyword>
<dbReference type="InterPro" id="IPR051784">
    <property type="entry name" value="Nod_factor_ABC_transporter"/>
</dbReference>
<reference evidence="7 8" key="1">
    <citation type="submission" date="2020-10" db="EMBL/GenBank/DDBJ databases">
        <title>Thermofilum lucidum 3507LT sp. nov. a novel member of Thermofilaceae family isolated from Chile hot spring, and proposal of description order Thermofilales.</title>
        <authorList>
            <person name="Zayulina K.S."/>
            <person name="Elcheninov A.G."/>
            <person name="Toshchakov S.V."/>
            <person name="Kublanov I.V."/>
        </authorList>
    </citation>
    <scope>NUCLEOTIDE SEQUENCE [LARGE SCALE GENOMIC DNA]</scope>
    <source>
        <strain evidence="7 8">3507LT</strain>
    </source>
</reference>
<feature type="transmembrane region" description="Helical" evidence="5">
    <location>
        <begin position="247"/>
        <end position="268"/>
    </location>
</feature>
<dbReference type="KEGG" id="thel:IG193_08340"/>
<evidence type="ECO:0000256" key="3">
    <source>
        <dbReference type="ARBA" id="ARBA00022989"/>
    </source>
</evidence>
<evidence type="ECO:0000259" key="6">
    <source>
        <dbReference type="PROSITE" id="PS51012"/>
    </source>
</evidence>
<name>A0A7L9FIJ1_9CREN</name>